<gene>
    <name evidence="2" type="ORF">QE152_g36721</name>
</gene>
<dbReference type="SUPFAM" id="SSF46938">
    <property type="entry name" value="CRAL/TRIO N-terminal domain"/>
    <property type="match status" value="1"/>
</dbReference>
<dbReference type="Gene3D" id="1.20.5.1200">
    <property type="entry name" value="Alpha-tocopherol transfer"/>
    <property type="match status" value="1"/>
</dbReference>
<dbReference type="SMART" id="SM01100">
    <property type="entry name" value="CRAL_TRIO_N"/>
    <property type="match status" value="1"/>
</dbReference>
<dbReference type="Proteomes" id="UP001458880">
    <property type="component" value="Unassembled WGS sequence"/>
</dbReference>
<accession>A0AAW1ICN1</accession>
<reference evidence="2 3" key="1">
    <citation type="journal article" date="2024" name="BMC Genomics">
        <title>De novo assembly and annotation of Popillia japonica's genome with initial clues to its potential as an invasive pest.</title>
        <authorList>
            <person name="Cucini C."/>
            <person name="Boschi S."/>
            <person name="Funari R."/>
            <person name="Cardaioli E."/>
            <person name="Iannotti N."/>
            <person name="Marturano G."/>
            <person name="Paoli F."/>
            <person name="Bruttini M."/>
            <person name="Carapelli A."/>
            <person name="Frati F."/>
            <person name="Nardi F."/>
        </authorList>
    </citation>
    <scope>NUCLEOTIDE SEQUENCE [LARGE SCALE GENOMIC DNA]</scope>
    <source>
        <strain evidence="2">DMR45628</strain>
    </source>
</reference>
<dbReference type="GO" id="GO:1902936">
    <property type="term" value="F:phosphatidylinositol bisphosphate binding"/>
    <property type="evidence" value="ECO:0007669"/>
    <property type="project" value="TreeGrafter"/>
</dbReference>
<dbReference type="InterPro" id="IPR011074">
    <property type="entry name" value="CRAL/TRIO_N_dom"/>
</dbReference>
<dbReference type="PANTHER" id="PTHR10174:SF212">
    <property type="entry name" value="MIP26555P1"/>
    <property type="match status" value="1"/>
</dbReference>
<keyword evidence="3" id="KW-1185">Reference proteome</keyword>
<dbReference type="AlphaFoldDB" id="A0AAW1ICN1"/>
<dbReference type="CDD" id="cd00170">
    <property type="entry name" value="SEC14"/>
    <property type="match status" value="1"/>
</dbReference>
<sequence length="289" mass="33737">MIETSSFMIDTKEVSEETKEVAKLELRESPENVAEGLKQLRLLLATDSSIKYDTDDEFLMKFLRPCKFYAESAYDLMKRIADFRAKYASLFEDLLPEDEKETFLNYDMLNILINRDQKGRRVLLCTTGGNWNPSKVSTDQILKMLYILHLAALLEPETQVRGIVVIMDLKDLGMKQVRAFTPSFAKKLTSFIQEALPLRLKELHMVNNPVVFKFAWKIVKPFINEKFSNRIHFHQKDMESLHKFLDPDILPEDYGGNHPKLDYSGKDWYPAVEDYLPFYKKWNSCGRKA</sequence>
<evidence type="ECO:0000259" key="1">
    <source>
        <dbReference type="PROSITE" id="PS50191"/>
    </source>
</evidence>
<protein>
    <submittedName>
        <fullName evidence="2">CRAL/TRIO domain</fullName>
    </submittedName>
</protein>
<dbReference type="InterPro" id="IPR001251">
    <property type="entry name" value="CRAL-TRIO_dom"/>
</dbReference>
<proteinExistence type="predicted"/>
<dbReference type="GO" id="GO:0016020">
    <property type="term" value="C:membrane"/>
    <property type="evidence" value="ECO:0007669"/>
    <property type="project" value="TreeGrafter"/>
</dbReference>
<dbReference type="SUPFAM" id="SSF52087">
    <property type="entry name" value="CRAL/TRIO domain"/>
    <property type="match status" value="1"/>
</dbReference>
<name>A0AAW1ICN1_POPJA</name>
<feature type="domain" description="CRAL-TRIO" evidence="1">
    <location>
        <begin position="99"/>
        <end position="262"/>
    </location>
</feature>
<comment type="caution">
    <text evidence="2">The sequence shown here is derived from an EMBL/GenBank/DDBJ whole genome shotgun (WGS) entry which is preliminary data.</text>
</comment>
<dbReference type="Gene3D" id="1.10.8.20">
    <property type="entry name" value="N-terminal domain of phosphatidylinositol transfer protein sec14p"/>
    <property type="match status" value="1"/>
</dbReference>
<organism evidence="2 3">
    <name type="scientific">Popillia japonica</name>
    <name type="common">Japanese beetle</name>
    <dbReference type="NCBI Taxonomy" id="7064"/>
    <lineage>
        <taxon>Eukaryota</taxon>
        <taxon>Metazoa</taxon>
        <taxon>Ecdysozoa</taxon>
        <taxon>Arthropoda</taxon>
        <taxon>Hexapoda</taxon>
        <taxon>Insecta</taxon>
        <taxon>Pterygota</taxon>
        <taxon>Neoptera</taxon>
        <taxon>Endopterygota</taxon>
        <taxon>Coleoptera</taxon>
        <taxon>Polyphaga</taxon>
        <taxon>Scarabaeiformia</taxon>
        <taxon>Scarabaeidae</taxon>
        <taxon>Rutelinae</taxon>
        <taxon>Popillia</taxon>
    </lineage>
</organism>
<dbReference type="PRINTS" id="PR00180">
    <property type="entry name" value="CRETINALDHBP"/>
</dbReference>
<dbReference type="PROSITE" id="PS50191">
    <property type="entry name" value="CRAL_TRIO"/>
    <property type="match status" value="1"/>
</dbReference>
<evidence type="ECO:0000313" key="3">
    <source>
        <dbReference type="Proteomes" id="UP001458880"/>
    </source>
</evidence>
<dbReference type="SMART" id="SM00516">
    <property type="entry name" value="SEC14"/>
    <property type="match status" value="1"/>
</dbReference>
<dbReference type="Gene3D" id="3.40.525.10">
    <property type="entry name" value="CRAL-TRIO lipid binding domain"/>
    <property type="match status" value="1"/>
</dbReference>
<evidence type="ECO:0000313" key="2">
    <source>
        <dbReference type="EMBL" id="KAK9687073.1"/>
    </source>
</evidence>
<dbReference type="PANTHER" id="PTHR10174">
    <property type="entry name" value="ALPHA-TOCOPHEROL TRANSFER PROTEIN-RELATED"/>
    <property type="match status" value="1"/>
</dbReference>
<dbReference type="InterPro" id="IPR036865">
    <property type="entry name" value="CRAL-TRIO_dom_sf"/>
</dbReference>
<dbReference type="InterPro" id="IPR036273">
    <property type="entry name" value="CRAL/TRIO_N_dom_sf"/>
</dbReference>
<dbReference type="EMBL" id="JASPKY010000663">
    <property type="protein sequence ID" value="KAK9687073.1"/>
    <property type="molecule type" value="Genomic_DNA"/>
</dbReference>
<dbReference type="Pfam" id="PF00650">
    <property type="entry name" value="CRAL_TRIO"/>
    <property type="match status" value="1"/>
</dbReference>